<dbReference type="KEGG" id="agi:FSB73_12230"/>
<evidence type="ECO:0000259" key="1">
    <source>
        <dbReference type="Pfam" id="PF07508"/>
    </source>
</evidence>
<dbReference type="RefSeq" id="WP_146782476.1">
    <property type="nucleotide sequence ID" value="NZ_CP042434.1"/>
</dbReference>
<sequence length="77" mass="8972">MGKKYITPDGKYSEIMKWAFEMIADSNLIVVDVWRIAKKKGLRCGKNNFWVALRNPVYCGLIFIPKYKDEESRLVKG</sequence>
<organism evidence="2 3">
    <name type="scientific">Arachidicoccus ginsenosidivorans</name>
    <dbReference type="NCBI Taxonomy" id="496057"/>
    <lineage>
        <taxon>Bacteria</taxon>
        <taxon>Pseudomonadati</taxon>
        <taxon>Bacteroidota</taxon>
        <taxon>Chitinophagia</taxon>
        <taxon>Chitinophagales</taxon>
        <taxon>Chitinophagaceae</taxon>
        <taxon>Arachidicoccus</taxon>
    </lineage>
</organism>
<gene>
    <name evidence="2" type="ORF">FSB73_12230</name>
</gene>
<accession>A0A5B8VL57</accession>
<keyword evidence="3" id="KW-1185">Reference proteome</keyword>
<dbReference type="AlphaFoldDB" id="A0A5B8VL57"/>
<dbReference type="Proteomes" id="UP000321291">
    <property type="component" value="Chromosome"/>
</dbReference>
<dbReference type="Pfam" id="PF07508">
    <property type="entry name" value="Recombinase"/>
    <property type="match status" value="1"/>
</dbReference>
<proteinExistence type="predicted"/>
<evidence type="ECO:0000313" key="2">
    <source>
        <dbReference type="EMBL" id="QEC72324.1"/>
    </source>
</evidence>
<feature type="domain" description="Recombinase" evidence="1">
    <location>
        <begin position="13"/>
        <end position="71"/>
    </location>
</feature>
<evidence type="ECO:0000313" key="3">
    <source>
        <dbReference type="Proteomes" id="UP000321291"/>
    </source>
</evidence>
<reference evidence="2 3" key="1">
    <citation type="journal article" date="2017" name="Int. J. Syst. Evol. Microbiol.">
        <title>Arachidicoccus ginsenosidivorans sp. nov., with ginsenoside-converting activity isolated from ginseng cultivating soil.</title>
        <authorList>
            <person name="Siddiqi M.Z."/>
            <person name="Aslam Z."/>
            <person name="Im W.T."/>
        </authorList>
    </citation>
    <scope>NUCLEOTIDE SEQUENCE [LARGE SCALE GENOMIC DNA]</scope>
    <source>
        <strain evidence="2 3">Gsoil 809</strain>
    </source>
</reference>
<dbReference type="OrthoDB" id="9815006at2"/>
<protein>
    <recommendedName>
        <fullName evidence="1">Recombinase domain-containing protein</fullName>
    </recommendedName>
</protein>
<dbReference type="InterPro" id="IPR011109">
    <property type="entry name" value="DNA_bind_recombinase_dom"/>
</dbReference>
<dbReference type="EMBL" id="CP042434">
    <property type="protein sequence ID" value="QEC72324.1"/>
    <property type="molecule type" value="Genomic_DNA"/>
</dbReference>
<name>A0A5B8VL57_9BACT</name>